<dbReference type="AlphaFoldDB" id="K9W1P8"/>
<evidence type="ECO:0000313" key="2">
    <source>
        <dbReference type="EMBL" id="AFZ13355.1"/>
    </source>
</evidence>
<dbReference type="eggNOG" id="COG0346">
    <property type="taxonomic scope" value="Bacteria"/>
</dbReference>
<name>K9W1P8_9CYAN</name>
<dbReference type="GO" id="GO:0051213">
    <property type="term" value="F:dioxygenase activity"/>
    <property type="evidence" value="ECO:0007669"/>
    <property type="project" value="UniProtKB-KW"/>
</dbReference>
<dbReference type="InterPro" id="IPR029068">
    <property type="entry name" value="Glyas_Bleomycin-R_OHBP_Dase"/>
</dbReference>
<dbReference type="SUPFAM" id="SSF54593">
    <property type="entry name" value="Glyoxalase/Bleomycin resistance protein/Dihydroxybiphenyl dioxygenase"/>
    <property type="match status" value="1"/>
</dbReference>
<keyword evidence="3" id="KW-1185">Reference proteome</keyword>
<dbReference type="InterPro" id="IPR037523">
    <property type="entry name" value="VOC_core"/>
</dbReference>
<reference evidence="2 3" key="1">
    <citation type="submission" date="2012-06" db="EMBL/GenBank/DDBJ databases">
        <title>Finished chromosome of genome of Crinalium epipsammum PCC 9333.</title>
        <authorList>
            <consortium name="US DOE Joint Genome Institute"/>
            <person name="Gugger M."/>
            <person name="Coursin T."/>
            <person name="Rippka R."/>
            <person name="Tandeau De Marsac N."/>
            <person name="Huntemann M."/>
            <person name="Wei C.-L."/>
            <person name="Han J."/>
            <person name="Detter J.C."/>
            <person name="Han C."/>
            <person name="Tapia R."/>
            <person name="Davenport K."/>
            <person name="Daligault H."/>
            <person name="Erkkila T."/>
            <person name="Gu W."/>
            <person name="Munk A.C.C."/>
            <person name="Teshima H."/>
            <person name="Xu Y."/>
            <person name="Chain P."/>
            <person name="Chen A."/>
            <person name="Krypides N."/>
            <person name="Mavromatis K."/>
            <person name="Markowitz V."/>
            <person name="Szeto E."/>
            <person name="Ivanova N."/>
            <person name="Mikhailova N."/>
            <person name="Ovchinnikova G."/>
            <person name="Pagani I."/>
            <person name="Pati A."/>
            <person name="Goodwin L."/>
            <person name="Peters L."/>
            <person name="Pitluck S."/>
            <person name="Woyke T."/>
            <person name="Kerfeld C."/>
        </authorList>
    </citation>
    <scope>NUCLEOTIDE SEQUENCE [LARGE SCALE GENOMIC DNA]</scope>
    <source>
        <strain evidence="2 3">PCC 9333</strain>
    </source>
</reference>
<gene>
    <name evidence="2" type="ORF">Cri9333_2488</name>
</gene>
<dbReference type="PROSITE" id="PS51819">
    <property type="entry name" value="VOC"/>
    <property type="match status" value="1"/>
</dbReference>
<dbReference type="Pfam" id="PF00903">
    <property type="entry name" value="Glyoxalase"/>
    <property type="match status" value="1"/>
</dbReference>
<protein>
    <submittedName>
        <fullName evidence="2">Glyoxalase/bleomycin resistance protein/dioxygenase</fullName>
    </submittedName>
</protein>
<organism evidence="2 3">
    <name type="scientific">Crinalium epipsammum PCC 9333</name>
    <dbReference type="NCBI Taxonomy" id="1173022"/>
    <lineage>
        <taxon>Bacteria</taxon>
        <taxon>Bacillati</taxon>
        <taxon>Cyanobacteriota</taxon>
        <taxon>Cyanophyceae</taxon>
        <taxon>Gomontiellales</taxon>
        <taxon>Gomontiellaceae</taxon>
        <taxon>Crinalium</taxon>
    </lineage>
</organism>
<dbReference type="OrthoDB" id="458060at2"/>
<dbReference type="HOGENOM" id="CLU_1944264_0_0_3"/>
<keyword evidence="2" id="KW-0560">Oxidoreductase</keyword>
<accession>K9W1P8</accession>
<dbReference type="Proteomes" id="UP000010472">
    <property type="component" value="Chromosome"/>
</dbReference>
<evidence type="ECO:0000259" key="1">
    <source>
        <dbReference type="PROSITE" id="PS51819"/>
    </source>
</evidence>
<dbReference type="KEGG" id="cep:Cri9333_2488"/>
<evidence type="ECO:0000313" key="3">
    <source>
        <dbReference type="Proteomes" id="UP000010472"/>
    </source>
</evidence>
<sequence length="124" mass="14071">MFLNSIFVTLATSQLDILVQFYTNLIGIEPESYIPQIYAEFRLNNLRLGIFQPKEANRQEFDNSGRNPISLCFEVSVLESAIAHITALGYPPPGKIINASHGREIYAYDPDGNRIIFYQSNKLD</sequence>
<dbReference type="RefSeq" id="WP_015203469.1">
    <property type="nucleotide sequence ID" value="NC_019753.1"/>
</dbReference>
<keyword evidence="2" id="KW-0223">Dioxygenase</keyword>
<feature type="domain" description="VOC" evidence="1">
    <location>
        <begin position="4"/>
        <end position="120"/>
    </location>
</feature>
<dbReference type="Gene3D" id="3.10.180.10">
    <property type="entry name" value="2,3-Dihydroxybiphenyl 1,2-Dioxygenase, domain 1"/>
    <property type="match status" value="1"/>
</dbReference>
<proteinExistence type="predicted"/>
<dbReference type="InterPro" id="IPR004360">
    <property type="entry name" value="Glyas_Fos-R_dOase_dom"/>
</dbReference>
<dbReference type="EMBL" id="CP003620">
    <property type="protein sequence ID" value="AFZ13355.1"/>
    <property type="molecule type" value="Genomic_DNA"/>
</dbReference>
<dbReference type="STRING" id="1173022.Cri9333_2488"/>